<proteinExistence type="predicted"/>
<reference evidence="1" key="2">
    <citation type="submission" date="2022-06" db="UniProtKB">
        <authorList>
            <consortium name="EnsemblMetazoa"/>
        </authorList>
    </citation>
    <scope>IDENTIFICATION</scope>
    <source>
        <strain evidence="1">DF5081</strain>
    </source>
</reference>
<accession>A0A8R1E3C4</accession>
<dbReference type="Proteomes" id="UP000005237">
    <property type="component" value="Unassembled WGS sequence"/>
</dbReference>
<evidence type="ECO:0000313" key="2">
    <source>
        <dbReference type="Proteomes" id="UP000005237"/>
    </source>
</evidence>
<keyword evidence="2" id="KW-1185">Reference proteome</keyword>
<sequence>MNVFDSNSILNFELEKTIDPLDEWFIPQSSPEQLIQHKDASSLSEDIDNWLRDVSDENFNPHPNQNFAHNYQQSKKLDNYRVESTSEQNDVHFYQQNQPEELHDSYMRSTGYYPQYSEQQLAPSFSSGVDDFYQPFHYTKPVGREISEKRMKKIRERYDFMVKHQKRKPLGTRNQQYTPPAPFLFPVKAMTRPSVSSKCASLPNTHYQCTPGSQ</sequence>
<reference evidence="2" key="1">
    <citation type="submission" date="2010-08" db="EMBL/GenBank/DDBJ databases">
        <authorList>
            <consortium name="Caenorhabditis japonica Sequencing Consortium"/>
            <person name="Wilson R.K."/>
        </authorList>
    </citation>
    <scope>NUCLEOTIDE SEQUENCE [LARGE SCALE GENOMIC DNA]</scope>
    <source>
        <strain evidence="2">DF5081</strain>
    </source>
</reference>
<name>A0A8R1E3C4_CAEJA</name>
<dbReference type="EnsemblMetazoa" id="CJA21705.1">
    <property type="protein sequence ID" value="CJA21705.1"/>
    <property type="gene ID" value="WBGene00177277"/>
</dbReference>
<evidence type="ECO:0000313" key="1">
    <source>
        <dbReference type="EnsemblMetazoa" id="CJA21705.1"/>
    </source>
</evidence>
<protein>
    <submittedName>
        <fullName evidence="1">Uncharacterized protein</fullName>
    </submittedName>
</protein>
<organism evidence="1 2">
    <name type="scientific">Caenorhabditis japonica</name>
    <dbReference type="NCBI Taxonomy" id="281687"/>
    <lineage>
        <taxon>Eukaryota</taxon>
        <taxon>Metazoa</taxon>
        <taxon>Ecdysozoa</taxon>
        <taxon>Nematoda</taxon>
        <taxon>Chromadorea</taxon>
        <taxon>Rhabditida</taxon>
        <taxon>Rhabditina</taxon>
        <taxon>Rhabditomorpha</taxon>
        <taxon>Rhabditoidea</taxon>
        <taxon>Rhabditidae</taxon>
        <taxon>Peloderinae</taxon>
        <taxon>Caenorhabditis</taxon>
    </lineage>
</organism>
<dbReference type="AlphaFoldDB" id="A0A8R1E3C4"/>